<dbReference type="GO" id="GO:0004540">
    <property type="term" value="F:RNA nuclease activity"/>
    <property type="evidence" value="ECO:0007669"/>
    <property type="project" value="InterPro"/>
</dbReference>
<dbReference type="EMBL" id="QFPW01000010">
    <property type="protein sequence ID" value="PZQ48795.1"/>
    <property type="molecule type" value="Genomic_DNA"/>
</dbReference>
<dbReference type="InterPro" id="IPR002716">
    <property type="entry name" value="PIN_dom"/>
</dbReference>
<dbReference type="CDD" id="cd09871">
    <property type="entry name" value="PIN_MtVapC28-VapC30-like"/>
    <property type="match status" value="1"/>
</dbReference>
<feature type="domain" description="PIN" evidence="6">
    <location>
        <begin position="1"/>
        <end position="136"/>
    </location>
</feature>
<dbReference type="InterPro" id="IPR029060">
    <property type="entry name" value="PIN-like_dom_sf"/>
</dbReference>
<comment type="function">
    <text evidence="5">Toxic component of a toxin-antitoxin (TA) system. An RNase.</text>
</comment>
<dbReference type="AlphaFoldDB" id="A0A2W5NDJ4"/>
<gene>
    <name evidence="5" type="primary">vapC</name>
    <name evidence="7" type="ORF">DI556_13350</name>
</gene>
<accession>A0A2W5NDJ4</accession>
<keyword evidence="1 5" id="KW-1277">Toxin-antitoxin system</keyword>
<dbReference type="Proteomes" id="UP000249185">
    <property type="component" value="Unassembled WGS sequence"/>
</dbReference>
<dbReference type="EC" id="3.1.-.-" evidence="5"/>
<dbReference type="Pfam" id="PF01850">
    <property type="entry name" value="PIN"/>
    <property type="match status" value="1"/>
</dbReference>
<organism evidence="7 8">
    <name type="scientific">Rhodovulum sulfidophilum</name>
    <name type="common">Rhodobacter sulfidophilus</name>
    <dbReference type="NCBI Taxonomy" id="35806"/>
    <lineage>
        <taxon>Bacteria</taxon>
        <taxon>Pseudomonadati</taxon>
        <taxon>Pseudomonadota</taxon>
        <taxon>Alphaproteobacteria</taxon>
        <taxon>Rhodobacterales</taxon>
        <taxon>Paracoccaceae</taxon>
        <taxon>Rhodovulum</taxon>
    </lineage>
</organism>
<dbReference type="GO" id="GO:0000287">
    <property type="term" value="F:magnesium ion binding"/>
    <property type="evidence" value="ECO:0007669"/>
    <property type="project" value="UniProtKB-UniRule"/>
</dbReference>
<dbReference type="SUPFAM" id="SSF88723">
    <property type="entry name" value="PIN domain-like"/>
    <property type="match status" value="1"/>
</dbReference>
<keyword evidence="3 5" id="KW-0479">Metal-binding</keyword>
<dbReference type="GO" id="GO:0090729">
    <property type="term" value="F:toxin activity"/>
    <property type="evidence" value="ECO:0007669"/>
    <property type="project" value="UniProtKB-KW"/>
</dbReference>
<comment type="similarity">
    <text evidence="5">Belongs to the PINc/VapC protein family.</text>
</comment>
<protein>
    <recommendedName>
        <fullName evidence="5">Ribonuclease VapC</fullName>
        <shortName evidence="5">RNase VapC</shortName>
        <ecNumber evidence="5">3.1.-.-</ecNumber>
    </recommendedName>
    <alternativeName>
        <fullName evidence="5">Toxin VapC</fullName>
    </alternativeName>
</protein>
<comment type="cofactor">
    <cofactor evidence="5">
        <name>Mg(2+)</name>
        <dbReference type="ChEBI" id="CHEBI:18420"/>
    </cofactor>
</comment>
<evidence type="ECO:0000256" key="4">
    <source>
        <dbReference type="ARBA" id="ARBA00022801"/>
    </source>
</evidence>
<evidence type="ECO:0000259" key="6">
    <source>
        <dbReference type="Pfam" id="PF01850"/>
    </source>
</evidence>
<dbReference type="InterPro" id="IPR022907">
    <property type="entry name" value="VapC_family"/>
</dbReference>
<proteinExistence type="inferred from homology"/>
<keyword evidence="5" id="KW-0800">Toxin</keyword>
<comment type="caution">
    <text evidence="7">The sequence shown here is derived from an EMBL/GenBank/DDBJ whole genome shotgun (WGS) entry which is preliminary data.</text>
</comment>
<evidence type="ECO:0000313" key="7">
    <source>
        <dbReference type="EMBL" id="PZQ48795.1"/>
    </source>
</evidence>
<evidence type="ECO:0000256" key="3">
    <source>
        <dbReference type="ARBA" id="ARBA00022723"/>
    </source>
</evidence>
<evidence type="ECO:0000313" key="8">
    <source>
        <dbReference type="Proteomes" id="UP000249185"/>
    </source>
</evidence>
<sequence length="141" mass="14937">MFLDASAIVAILNREPEADELVRRLEAARNDRPPLFSPLSRFEAIVSLARSRSGRHRSATAEQIDLAVEAVDLLLAETGAKSVMISDSIGAGAVKAARDYGRAVGHPAALNLGDCFAYACARGYRAALLYKGDGFSGTDLG</sequence>
<evidence type="ECO:0000256" key="1">
    <source>
        <dbReference type="ARBA" id="ARBA00022649"/>
    </source>
</evidence>
<name>A0A2W5NDJ4_RHOSU</name>
<evidence type="ECO:0000256" key="5">
    <source>
        <dbReference type="HAMAP-Rule" id="MF_00265"/>
    </source>
</evidence>
<keyword evidence="4 5" id="KW-0378">Hydrolase</keyword>
<feature type="binding site" evidence="5">
    <location>
        <position position="4"/>
    </location>
    <ligand>
        <name>Mg(2+)</name>
        <dbReference type="ChEBI" id="CHEBI:18420"/>
    </ligand>
</feature>
<evidence type="ECO:0000256" key="2">
    <source>
        <dbReference type="ARBA" id="ARBA00022722"/>
    </source>
</evidence>
<dbReference type="HAMAP" id="MF_00265">
    <property type="entry name" value="VapC_Nob1"/>
    <property type="match status" value="1"/>
</dbReference>
<keyword evidence="2 5" id="KW-0540">Nuclease</keyword>
<reference evidence="7 8" key="1">
    <citation type="submission" date="2017-08" db="EMBL/GenBank/DDBJ databases">
        <title>Infants hospitalized years apart are colonized by the same room-sourced microbial strains.</title>
        <authorList>
            <person name="Brooks B."/>
            <person name="Olm M.R."/>
            <person name="Firek B.A."/>
            <person name="Baker R."/>
            <person name="Thomas B.C."/>
            <person name="Morowitz M.J."/>
            <person name="Banfield J.F."/>
        </authorList>
    </citation>
    <scope>NUCLEOTIDE SEQUENCE [LARGE SCALE GENOMIC DNA]</scope>
    <source>
        <strain evidence="7">S2_005_002_R2_34</strain>
    </source>
</reference>
<keyword evidence="5" id="KW-0460">Magnesium</keyword>
<feature type="binding site" evidence="5">
    <location>
        <position position="114"/>
    </location>
    <ligand>
        <name>Mg(2+)</name>
        <dbReference type="ChEBI" id="CHEBI:18420"/>
    </ligand>
</feature>
<dbReference type="GO" id="GO:0016787">
    <property type="term" value="F:hydrolase activity"/>
    <property type="evidence" value="ECO:0007669"/>
    <property type="project" value="UniProtKB-KW"/>
</dbReference>
<dbReference type="Gene3D" id="3.40.50.1010">
    <property type="entry name" value="5'-nuclease"/>
    <property type="match status" value="1"/>
</dbReference>